<reference evidence="3" key="1">
    <citation type="submission" date="2025-08" db="UniProtKB">
        <authorList>
            <consortium name="RefSeq"/>
        </authorList>
    </citation>
    <scope>IDENTIFICATION</scope>
</reference>
<feature type="compositionally biased region" description="Basic and acidic residues" evidence="1">
    <location>
        <begin position="49"/>
        <end position="65"/>
    </location>
</feature>
<name>A0A1U8AAX1_NELNU</name>
<dbReference type="GeneID" id="104598448"/>
<feature type="region of interest" description="Disordered" evidence="1">
    <location>
        <begin position="99"/>
        <end position="169"/>
    </location>
</feature>
<dbReference type="KEGG" id="nnu:104598448"/>
<dbReference type="PANTHER" id="PTHR33130">
    <property type="entry name" value="PUTATIVE (DUF1639)-RELATED"/>
    <property type="match status" value="1"/>
</dbReference>
<dbReference type="Pfam" id="PF07797">
    <property type="entry name" value="DUF1639"/>
    <property type="match status" value="1"/>
</dbReference>
<keyword evidence="2" id="KW-1185">Reference proteome</keyword>
<sequence>MVFQALSEAETSQRKSMATAPVKSQPLHNFSLSFLKWGKNQVNNHRCRKPADTTRESPPHDHRSSASESEPDGASLCKKDCDSEARKLPIGSRSVKNRFSFASCSTTPSMEKSPKSPTASETEAAGTEDGRSKLLIRLRPGGKEESASKNKTDVAADEEGKEVEEPVSKPWNLRPRRAIFKAPNEIGGVSKNGELQENVFASHPENLPKSLRLRGFAEAQHVEKKEKQKFSISLSREEIEEDIFVMTGSKPARRPKKRAKNIQKQLDNVFPGLWLAGITPDSYKVPDVPTKR</sequence>
<protein>
    <submittedName>
        <fullName evidence="3">Uncharacterized protein LOC104598448</fullName>
    </submittedName>
</protein>
<feature type="compositionally biased region" description="Polar residues" evidence="1">
    <location>
        <begin position="100"/>
        <end position="121"/>
    </location>
</feature>
<dbReference type="OrthoDB" id="909814at2759"/>
<dbReference type="FunCoup" id="A0A1U8AAX1">
    <property type="interactions" value="296"/>
</dbReference>
<feature type="region of interest" description="Disordered" evidence="1">
    <location>
        <begin position="1"/>
        <end position="25"/>
    </location>
</feature>
<dbReference type="OMA" id="ERTHYNN"/>
<organism evidence="2 3">
    <name type="scientific">Nelumbo nucifera</name>
    <name type="common">Sacred lotus</name>
    <dbReference type="NCBI Taxonomy" id="4432"/>
    <lineage>
        <taxon>Eukaryota</taxon>
        <taxon>Viridiplantae</taxon>
        <taxon>Streptophyta</taxon>
        <taxon>Embryophyta</taxon>
        <taxon>Tracheophyta</taxon>
        <taxon>Spermatophyta</taxon>
        <taxon>Magnoliopsida</taxon>
        <taxon>Proteales</taxon>
        <taxon>Nelumbonaceae</taxon>
        <taxon>Nelumbo</taxon>
    </lineage>
</organism>
<dbReference type="AlphaFoldDB" id="A0A1U8AAX1"/>
<dbReference type="PANTHER" id="PTHR33130:SF40">
    <property type="entry name" value="CHROMOGRANIN (DUF1639)"/>
    <property type="match status" value="1"/>
</dbReference>
<evidence type="ECO:0000313" key="2">
    <source>
        <dbReference type="Proteomes" id="UP000189703"/>
    </source>
</evidence>
<accession>A0A1U8AAX1</accession>
<dbReference type="InterPro" id="IPR012438">
    <property type="entry name" value="DUF1639"/>
</dbReference>
<evidence type="ECO:0000256" key="1">
    <source>
        <dbReference type="SAM" id="MobiDB-lite"/>
    </source>
</evidence>
<dbReference type="Proteomes" id="UP000189703">
    <property type="component" value="Unplaced"/>
</dbReference>
<feature type="region of interest" description="Disordered" evidence="1">
    <location>
        <begin position="41"/>
        <end position="78"/>
    </location>
</feature>
<feature type="compositionally biased region" description="Basic and acidic residues" evidence="1">
    <location>
        <begin position="141"/>
        <end position="154"/>
    </location>
</feature>
<dbReference type="RefSeq" id="XP_010258813.1">
    <property type="nucleotide sequence ID" value="XM_010260511.1"/>
</dbReference>
<dbReference type="InParanoid" id="A0A1U8AAX1"/>
<proteinExistence type="predicted"/>
<dbReference type="eggNOG" id="ENOG502S01T">
    <property type="taxonomic scope" value="Eukaryota"/>
</dbReference>
<gene>
    <name evidence="3" type="primary">LOC104598448</name>
</gene>
<evidence type="ECO:0000313" key="3">
    <source>
        <dbReference type="RefSeq" id="XP_010258813.1"/>
    </source>
</evidence>